<dbReference type="Proteomes" id="UP000657918">
    <property type="component" value="Chromosome 8"/>
</dbReference>
<organism evidence="2 3">
    <name type="scientific">Salix dunnii</name>
    <dbReference type="NCBI Taxonomy" id="1413687"/>
    <lineage>
        <taxon>Eukaryota</taxon>
        <taxon>Viridiplantae</taxon>
        <taxon>Streptophyta</taxon>
        <taxon>Embryophyta</taxon>
        <taxon>Tracheophyta</taxon>
        <taxon>Spermatophyta</taxon>
        <taxon>Magnoliopsida</taxon>
        <taxon>eudicotyledons</taxon>
        <taxon>Gunneridae</taxon>
        <taxon>Pentapetalae</taxon>
        <taxon>rosids</taxon>
        <taxon>fabids</taxon>
        <taxon>Malpighiales</taxon>
        <taxon>Salicaceae</taxon>
        <taxon>Saliceae</taxon>
        <taxon>Salix</taxon>
    </lineage>
</organism>
<feature type="compositionally biased region" description="Low complexity" evidence="1">
    <location>
        <begin position="11"/>
        <end position="24"/>
    </location>
</feature>
<evidence type="ECO:0000313" key="3">
    <source>
        <dbReference type="Proteomes" id="UP000657918"/>
    </source>
</evidence>
<evidence type="ECO:0000313" key="2">
    <source>
        <dbReference type="EMBL" id="KAF9676460.1"/>
    </source>
</evidence>
<feature type="region of interest" description="Disordered" evidence="1">
    <location>
        <begin position="1"/>
        <end position="57"/>
    </location>
</feature>
<reference evidence="2 3" key="1">
    <citation type="submission" date="2020-10" db="EMBL/GenBank/DDBJ databases">
        <title>Plant Genome Project.</title>
        <authorList>
            <person name="Zhang R.-G."/>
        </authorList>
    </citation>
    <scope>NUCLEOTIDE SEQUENCE [LARGE SCALE GENOMIC DNA]</scope>
    <source>
        <strain evidence="2">FAFU-HL-1</strain>
        <tissue evidence="2">Leaf</tissue>
    </source>
</reference>
<evidence type="ECO:0000256" key="1">
    <source>
        <dbReference type="SAM" id="MobiDB-lite"/>
    </source>
</evidence>
<protein>
    <submittedName>
        <fullName evidence="2">Uncharacterized protein</fullName>
    </submittedName>
</protein>
<accession>A0A835MSY9</accession>
<feature type="compositionally biased region" description="Polar residues" evidence="1">
    <location>
        <begin position="36"/>
        <end position="54"/>
    </location>
</feature>
<name>A0A835MSY9_9ROSI</name>
<keyword evidence="3" id="KW-1185">Reference proteome</keyword>
<comment type="caution">
    <text evidence="2">The sequence shown here is derived from an EMBL/GenBank/DDBJ whole genome shotgun (WGS) entry which is preliminary data.</text>
</comment>
<proteinExistence type="predicted"/>
<dbReference type="AlphaFoldDB" id="A0A835MSY9"/>
<sequence length="98" mass="10765">MMALPASAATSWGSNESGGSDNNGALRDLSMAAPQSGHSSSLLNRNTKNGNTDANQRDLRMEMIPHDTLFRLRPQIIDFLAQHHSQSDLRQQLFTASR</sequence>
<gene>
    <name evidence="2" type="ORF">SADUNF_Sadunf08G0004300</name>
</gene>
<dbReference type="EMBL" id="JADGMS010000008">
    <property type="protein sequence ID" value="KAF9676460.1"/>
    <property type="molecule type" value="Genomic_DNA"/>
</dbReference>